<reference evidence="3" key="1">
    <citation type="submission" date="2021-03" db="EMBL/GenBank/DDBJ databases">
        <title>Evolutionary innovations through gain and loss of genes in the ectomycorrhizal Boletales.</title>
        <authorList>
            <person name="Wu G."/>
            <person name="Miyauchi S."/>
            <person name="Morin E."/>
            <person name="Yang Z.-L."/>
            <person name="Xu J."/>
            <person name="Martin F.M."/>
        </authorList>
    </citation>
    <scope>NUCLEOTIDE SEQUENCE</scope>
    <source>
        <strain evidence="3">BR01</strain>
    </source>
</reference>
<dbReference type="AlphaFoldDB" id="A0A8I3A3R6"/>
<dbReference type="EMBL" id="JAGFBS010000059">
    <property type="protein sequence ID" value="KAG6369966.1"/>
    <property type="molecule type" value="Genomic_DNA"/>
</dbReference>
<proteinExistence type="predicted"/>
<name>A0A8I3A3R6_9AGAM</name>
<feature type="compositionally biased region" description="Low complexity" evidence="1">
    <location>
        <begin position="23"/>
        <end position="32"/>
    </location>
</feature>
<evidence type="ECO:0000256" key="1">
    <source>
        <dbReference type="SAM" id="MobiDB-lite"/>
    </source>
</evidence>
<dbReference type="Proteomes" id="UP000683000">
    <property type="component" value="Unassembled WGS sequence"/>
</dbReference>
<evidence type="ECO:0000313" key="3">
    <source>
        <dbReference type="EMBL" id="KAG6369966.1"/>
    </source>
</evidence>
<feature type="region of interest" description="Disordered" evidence="1">
    <location>
        <begin position="15"/>
        <end position="41"/>
    </location>
</feature>
<feature type="domain" description="Tet-like 2OG-Fe(II) oxygenase" evidence="2">
    <location>
        <begin position="179"/>
        <end position="375"/>
    </location>
</feature>
<dbReference type="OrthoDB" id="3132747at2759"/>
<keyword evidence="4" id="KW-1185">Reference proteome</keyword>
<gene>
    <name evidence="3" type="ORF">JVT61DRAFT_12599</name>
</gene>
<dbReference type="Pfam" id="PF20515">
    <property type="entry name" value="2OG-FeII_Oxy_6"/>
    <property type="match status" value="1"/>
</dbReference>
<evidence type="ECO:0000259" key="2">
    <source>
        <dbReference type="Pfam" id="PF20515"/>
    </source>
</evidence>
<sequence length="442" mass="49488">MEEAIAGQGNPFVDLEEGELAGSGSHSRMSKSSLRRTRRKRQKLFKDKEKADLEKIYHQGISDGMNKILESLYNGDNVHLHYVFKHPKLLVHLKAAEVRNRQPLCSDDPEIINANPKWLFQPGIHLCIDQESDEVVFAVRISPWDQMSQKQKSHTQATLTILMDCATAVPSITTNSAQQGTKGLHGDGIRFTKPYGIMKAVGWHHSFEKNKSIATYAPLPTPAALTVYKNVMPKLPQVAGMYRDRLCTLLPHAGRKMVEESEELGIPSFAMLSLDASTTPQQPFANSLTLTYDDFANSLHQDNDFHAIAYGMWWASSSAGSQGPFSFEDAIDHDSIKGGHFFNGEFNIGVDFSRCQGLVEIFWRGKLDHHCTMKSTSAQGTTRWGTSVQITQKGVNAIAAFRNKEDPTRSIDYYKRVANLAKKLDVICKKRKAMDEVEGQEE</sequence>
<protein>
    <recommendedName>
        <fullName evidence="2">Tet-like 2OG-Fe(II) oxygenase domain-containing protein</fullName>
    </recommendedName>
</protein>
<organism evidence="3 4">
    <name type="scientific">Boletus reticuloceps</name>
    <dbReference type="NCBI Taxonomy" id="495285"/>
    <lineage>
        <taxon>Eukaryota</taxon>
        <taxon>Fungi</taxon>
        <taxon>Dikarya</taxon>
        <taxon>Basidiomycota</taxon>
        <taxon>Agaricomycotina</taxon>
        <taxon>Agaricomycetes</taxon>
        <taxon>Agaricomycetidae</taxon>
        <taxon>Boletales</taxon>
        <taxon>Boletineae</taxon>
        <taxon>Boletaceae</taxon>
        <taxon>Boletoideae</taxon>
        <taxon>Boletus</taxon>
    </lineage>
</organism>
<comment type="caution">
    <text evidence="3">The sequence shown here is derived from an EMBL/GenBank/DDBJ whole genome shotgun (WGS) entry which is preliminary data.</text>
</comment>
<dbReference type="InterPro" id="IPR046798">
    <property type="entry name" value="2OG-FeII_Oxy_6"/>
</dbReference>
<accession>A0A8I3A3R6</accession>
<evidence type="ECO:0000313" key="4">
    <source>
        <dbReference type="Proteomes" id="UP000683000"/>
    </source>
</evidence>